<keyword evidence="4" id="KW-1133">Transmembrane helix</keyword>
<dbReference type="Pfam" id="PF01494">
    <property type="entry name" value="FAD_binding_3"/>
    <property type="match status" value="1"/>
</dbReference>
<evidence type="ECO:0000259" key="5">
    <source>
        <dbReference type="Pfam" id="PF01494"/>
    </source>
</evidence>
<dbReference type="InterPro" id="IPR002938">
    <property type="entry name" value="FAD-bd"/>
</dbReference>
<reference evidence="6 8" key="1">
    <citation type="submission" date="2017-02" db="EMBL/GenBank/DDBJ databases">
        <title>Mycobacterium kansasii genomes.</title>
        <authorList>
            <person name="Borowka P."/>
            <person name="Strapagiel D."/>
            <person name="Marciniak B."/>
            <person name="Lach J."/>
            <person name="Bakula Z."/>
            <person name="Van Ingen J."/>
            <person name="Safianowska A."/>
            <person name="Brzostek A."/>
            <person name="Dziadek J."/>
            <person name="Jagielski T."/>
        </authorList>
    </citation>
    <scope>NUCLEOTIDE SEQUENCE [LARGE SCALE GENOMIC DNA]</scope>
    <source>
        <strain evidence="6 8">12MK</strain>
    </source>
</reference>
<accession>A0A8E2IMP5</accession>
<feature type="domain" description="FAD-binding" evidence="5">
    <location>
        <begin position="6"/>
        <end position="355"/>
    </location>
</feature>
<dbReference type="Gene3D" id="3.30.9.10">
    <property type="entry name" value="D-Amino Acid Oxidase, subunit A, domain 2"/>
    <property type="match status" value="1"/>
</dbReference>
<dbReference type="GeneID" id="66596350"/>
<sequence>MTVTHVPVLIVGAGVGGLAASALLARHGVASLLVDKRDEVFSYPKARNLSFRSLEILRGLGVGDQVHAVAEHVSAMVVKLTLNSAEERPAMDIDALFAGLDTLSPEPAAQYCPQSKSEPILLGATRARGGEVRYRTEFVSFDMDEAGVTATIADRTSGERQTVRADYLIGADGVHSPIRRALSMTTSGYGALPIYVVFIYFRAPWRHFVSHLNDGDAVQVDNPDAPGIFLAVTGDLGMFITTYHPAKGETAEQFSPQRCAELLVKAIGEPIEVRITEVATWQPYEQVADEFACGRVFLVGDSAHTMPPFKAGGANSAIQSAHNLAWKLAAVLQGTAGTELLDTYHTERHPVGRFAAHQSLTGPTVALLELDEHRPQLPADEECSMFELLIGYRYRSAAVVTAEPAADSDAVQLVAELCGQPGTRTPHVWISQGGQRISTLDLLGHGFTLLTGDQRWRGAADSVSTALGVPIAVQCIRDNAWFAATGLEPQAALLVRPDDFVGWRCSDFPADPSSWLRQALSMILCR</sequence>
<dbReference type="InterPro" id="IPR036188">
    <property type="entry name" value="FAD/NAD-bd_sf"/>
</dbReference>
<dbReference type="PRINTS" id="PR00420">
    <property type="entry name" value="RNGMNOXGNASE"/>
</dbReference>
<name>A0A8E2IMP5_9MYCO</name>
<evidence type="ECO:0000313" key="6">
    <source>
        <dbReference type="EMBL" id="ORC05852.1"/>
    </source>
</evidence>
<dbReference type="OrthoDB" id="8670884at2"/>
<dbReference type="GO" id="GO:0071949">
    <property type="term" value="F:FAD binding"/>
    <property type="evidence" value="ECO:0007669"/>
    <property type="project" value="InterPro"/>
</dbReference>
<dbReference type="Proteomes" id="UP000192335">
    <property type="component" value="Unassembled WGS sequence"/>
</dbReference>
<keyword evidence="3" id="KW-0274">FAD</keyword>
<keyword evidence="4" id="KW-0812">Transmembrane</keyword>
<dbReference type="RefSeq" id="WP_075545282.1">
    <property type="nucleotide sequence ID" value="NZ_LWCM01000022.1"/>
</dbReference>
<proteinExistence type="predicted"/>
<dbReference type="Proteomes" id="UP000271464">
    <property type="component" value="Unassembled WGS sequence"/>
</dbReference>
<keyword evidence="7" id="KW-0560">Oxidoreductase</keyword>
<evidence type="ECO:0000313" key="7">
    <source>
        <dbReference type="EMBL" id="VAZ95757.1"/>
    </source>
</evidence>
<dbReference type="PANTHER" id="PTHR43004:SF19">
    <property type="entry name" value="BINDING MONOOXYGENASE, PUTATIVE (JCVI)-RELATED"/>
    <property type="match status" value="1"/>
</dbReference>
<gene>
    <name evidence="7" type="primary">rdmE</name>
    <name evidence="6" type="ORF">B4U45_03445</name>
    <name evidence="7" type="ORF">LAUMK4_03260</name>
</gene>
<reference evidence="7 9" key="2">
    <citation type="submission" date="2018-09" db="EMBL/GenBank/DDBJ databases">
        <authorList>
            <person name="Tagini F."/>
        </authorList>
    </citation>
    <scope>NUCLEOTIDE SEQUENCE [LARGE SCALE GENOMIC DNA]</scope>
    <source>
        <strain evidence="7 9">MK4</strain>
    </source>
</reference>
<keyword evidence="4" id="KW-0472">Membrane</keyword>
<dbReference type="Pfam" id="PF21274">
    <property type="entry name" value="Rng_hyd_C"/>
    <property type="match status" value="1"/>
</dbReference>
<dbReference type="EMBL" id="UPHM01000087">
    <property type="protein sequence ID" value="VAZ95757.1"/>
    <property type="molecule type" value="Genomic_DNA"/>
</dbReference>
<dbReference type="PANTHER" id="PTHR43004">
    <property type="entry name" value="TRK SYSTEM POTASSIUM UPTAKE PROTEIN"/>
    <property type="match status" value="1"/>
</dbReference>
<dbReference type="EMBL" id="MWQA01000001">
    <property type="protein sequence ID" value="ORC05852.1"/>
    <property type="molecule type" value="Genomic_DNA"/>
</dbReference>
<dbReference type="Gene3D" id="3.40.30.120">
    <property type="match status" value="1"/>
</dbReference>
<evidence type="ECO:0000256" key="4">
    <source>
        <dbReference type="SAM" id="Phobius"/>
    </source>
</evidence>
<dbReference type="AlphaFoldDB" id="A0A8E2IMP5"/>
<dbReference type="Gene3D" id="3.50.50.60">
    <property type="entry name" value="FAD/NAD(P)-binding domain"/>
    <property type="match status" value="1"/>
</dbReference>
<evidence type="ECO:0000256" key="2">
    <source>
        <dbReference type="ARBA" id="ARBA00022630"/>
    </source>
</evidence>
<protein>
    <submittedName>
        <fullName evidence="7">Aklavinone 12-hydroxylase RdmE</fullName>
        <ecNumber evidence="7">1.14.13.180</ecNumber>
    </submittedName>
    <submittedName>
        <fullName evidence="6">FAD-binding protein</fullName>
    </submittedName>
</protein>
<dbReference type="EC" id="1.14.13.180" evidence="7"/>
<dbReference type="SUPFAM" id="SSF51905">
    <property type="entry name" value="FAD/NAD(P)-binding domain"/>
    <property type="match status" value="1"/>
</dbReference>
<evidence type="ECO:0000313" key="9">
    <source>
        <dbReference type="Proteomes" id="UP000271464"/>
    </source>
</evidence>
<evidence type="ECO:0000313" key="8">
    <source>
        <dbReference type="Proteomes" id="UP000192335"/>
    </source>
</evidence>
<evidence type="ECO:0000256" key="3">
    <source>
        <dbReference type="ARBA" id="ARBA00022827"/>
    </source>
</evidence>
<organism evidence="6 8">
    <name type="scientific">Mycobacterium persicum</name>
    <dbReference type="NCBI Taxonomy" id="1487726"/>
    <lineage>
        <taxon>Bacteria</taxon>
        <taxon>Bacillati</taxon>
        <taxon>Actinomycetota</taxon>
        <taxon>Actinomycetes</taxon>
        <taxon>Mycobacteriales</taxon>
        <taxon>Mycobacteriaceae</taxon>
        <taxon>Mycobacterium</taxon>
    </lineage>
</organism>
<keyword evidence="2" id="KW-0285">Flavoprotein</keyword>
<dbReference type="GO" id="GO:0016709">
    <property type="term" value="F:oxidoreductase activity, acting on paired donors, with incorporation or reduction of molecular oxygen, NAD(P)H as one donor, and incorporation of one atom of oxygen"/>
    <property type="evidence" value="ECO:0007669"/>
    <property type="project" value="UniProtKB-ARBA"/>
</dbReference>
<dbReference type="InterPro" id="IPR050641">
    <property type="entry name" value="RIFMO-like"/>
</dbReference>
<keyword evidence="9" id="KW-1185">Reference proteome</keyword>
<evidence type="ECO:0000256" key="1">
    <source>
        <dbReference type="ARBA" id="ARBA00001974"/>
    </source>
</evidence>
<feature type="transmembrane region" description="Helical" evidence="4">
    <location>
        <begin position="6"/>
        <end position="25"/>
    </location>
</feature>
<comment type="cofactor">
    <cofactor evidence="1">
        <name>FAD</name>
        <dbReference type="ChEBI" id="CHEBI:57692"/>
    </cofactor>
</comment>
<comment type="caution">
    <text evidence="6">The sequence shown here is derived from an EMBL/GenBank/DDBJ whole genome shotgun (WGS) entry which is preliminary data.</text>
</comment>